<feature type="signal peptide" evidence="1">
    <location>
        <begin position="1"/>
        <end position="27"/>
    </location>
</feature>
<keyword evidence="1" id="KW-0732">Signal</keyword>
<dbReference type="AlphaFoldDB" id="A0ABD1G647"/>
<gene>
    <name evidence="2" type="ORF">AAHA92_24057</name>
</gene>
<dbReference type="Proteomes" id="UP001567538">
    <property type="component" value="Unassembled WGS sequence"/>
</dbReference>
<proteinExistence type="predicted"/>
<evidence type="ECO:0000256" key="1">
    <source>
        <dbReference type="SAM" id="SignalP"/>
    </source>
</evidence>
<feature type="chain" id="PRO_5044891730" evidence="1">
    <location>
        <begin position="28"/>
        <end position="85"/>
    </location>
</feature>
<protein>
    <submittedName>
        <fullName evidence="2">Uncharacterized protein</fullName>
    </submittedName>
</protein>
<reference evidence="2 3" key="1">
    <citation type="submission" date="2024-06" db="EMBL/GenBank/DDBJ databases">
        <title>A chromosome level genome sequence of Diviner's sage (Salvia divinorum).</title>
        <authorList>
            <person name="Ford S.A."/>
            <person name="Ro D.-K."/>
            <person name="Ness R.W."/>
            <person name="Phillips M.A."/>
        </authorList>
    </citation>
    <scope>NUCLEOTIDE SEQUENCE [LARGE SCALE GENOMIC DNA]</scope>
    <source>
        <strain evidence="2">SAF-2024a</strain>
        <tissue evidence="2">Leaf</tissue>
    </source>
</reference>
<evidence type="ECO:0000313" key="3">
    <source>
        <dbReference type="Proteomes" id="UP001567538"/>
    </source>
</evidence>
<comment type="caution">
    <text evidence="2">The sequence shown here is derived from an EMBL/GenBank/DDBJ whole genome shotgun (WGS) entry which is preliminary data.</text>
</comment>
<accession>A0ABD1G647</accession>
<name>A0ABD1G647_SALDI</name>
<dbReference type="EMBL" id="JBEAFC010000009">
    <property type="protein sequence ID" value="KAL1539595.1"/>
    <property type="molecule type" value="Genomic_DNA"/>
</dbReference>
<organism evidence="2 3">
    <name type="scientific">Salvia divinorum</name>
    <name type="common">Maria pastora</name>
    <name type="synonym">Diviner's sage</name>
    <dbReference type="NCBI Taxonomy" id="28513"/>
    <lineage>
        <taxon>Eukaryota</taxon>
        <taxon>Viridiplantae</taxon>
        <taxon>Streptophyta</taxon>
        <taxon>Embryophyta</taxon>
        <taxon>Tracheophyta</taxon>
        <taxon>Spermatophyta</taxon>
        <taxon>Magnoliopsida</taxon>
        <taxon>eudicotyledons</taxon>
        <taxon>Gunneridae</taxon>
        <taxon>Pentapetalae</taxon>
        <taxon>asterids</taxon>
        <taxon>lamiids</taxon>
        <taxon>Lamiales</taxon>
        <taxon>Lamiaceae</taxon>
        <taxon>Nepetoideae</taxon>
        <taxon>Mentheae</taxon>
        <taxon>Salviinae</taxon>
        <taxon>Salvia</taxon>
        <taxon>Salvia subgen. Calosphace</taxon>
    </lineage>
</organism>
<evidence type="ECO:0000313" key="2">
    <source>
        <dbReference type="EMBL" id="KAL1539595.1"/>
    </source>
</evidence>
<sequence length="85" mass="9587">MIINFQKTRARVVLLVLLMLHLHSCCGVRMISYEAETRRVGIGSRKMLVAVNRGKLKGVVVEPQKAVVNGLRKRPPTSSNPRHNR</sequence>
<keyword evidence="3" id="KW-1185">Reference proteome</keyword>